<dbReference type="CDD" id="cd00293">
    <property type="entry name" value="USP-like"/>
    <property type="match status" value="1"/>
</dbReference>
<dbReference type="InterPro" id="IPR014729">
    <property type="entry name" value="Rossmann-like_a/b/a_fold"/>
</dbReference>
<dbReference type="Proteomes" id="UP000539953">
    <property type="component" value="Unassembled WGS sequence"/>
</dbReference>
<evidence type="ECO:0000313" key="3">
    <source>
        <dbReference type="EMBL" id="MBB5183083.1"/>
    </source>
</evidence>
<evidence type="ECO:0000259" key="2">
    <source>
        <dbReference type="Pfam" id="PF00582"/>
    </source>
</evidence>
<name>A0A7W8FVF7_9FIRM</name>
<dbReference type="PANTHER" id="PTHR46268">
    <property type="entry name" value="STRESS RESPONSE PROTEIN NHAX"/>
    <property type="match status" value="1"/>
</dbReference>
<gene>
    <name evidence="3" type="ORF">HNQ47_001103</name>
</gene>
<sequence>MKKLILPIDGTKRSLQTATWVMNTYSTEEVEIVIVMVADSMDELRYQQEYNSAAQYMITTLKRNCGVLKEKGYQVSFEALFGDPGKEICDYAKENKADIIVMTKSTKENWFDTIGSVTTYVVKYAKCPVMIIPENK</sequence>
<dbReference type="RefSeq" id="WP_183328343.1">
    <property type="nucleotide sequence ID" value="NZ_JACHHK010000003.1"/>
</dbReference>
<reference evidence="3 4" key="1">
    <citation type="submission" date="2020-08" db="EMBL/GenBank/DDBJ databases">
        <title>Genomic Encyclopedia of Type Strains, Phase IV (KMG-IV): sequencing the most valuable type-strain genomes for metagenomic binning, comparative biology and taxonomic classification.</title>
        <authorList>
            <person name="Goeker M."/>
        </authorList>
    </citation>
    <scope>NUCLEOTIDE SEQUENCE [LARGE SCALE GENOMIC DNA]</scope>
    <source>
        <strain evidence="3 4">DSM 25799</strain>
    </source>
</reference>
<dbReference type="Pfam" id="PF00582">
    <property type="entry name" value="Usp"/>
    <property type="match status" value="1"/>
</dbReference>
<accession>A0A7W8FVF7</accession>
<comment type="similarity">
    <text evidence="1">Belongs to the universal stress protein A family.</text>
</comment>
<protein>
    <submittedName>
        <fullName evidence="3">Nucleotide-binding universal stress UspA family protein</fullName>
    </submittedName>
</protein>
<dbReference type="InterPro" id="IPR006015">
    <property type="entry name" value="Universal_stress_UspA"/>
</dbReference>
<keyword evidence="4" id="KW-1185">Reference proteome</keyword>
<dbReference type="PRINTS" id="PR01438">
    <property type="entry name" value="UNVRSLSTRESS"/>
</dbReference>
<evidence type="ECO:0000313" key="4">
    <source>
        <dbReference type="Proteomes" id="UP000539953"/>
    </source>
</evidence>
<comment type="caution">
    <text evidence="3">The sequence shown here is derived from an EMBL/GenBank/DDBJ whole genome shotgun (WGS) entry which is preliminary data.</text>
</comment>
<dbReference type="AlphaFoldDB" id="A0A7W8FVF7"/>
<dbReference type="SUPFAM" id="SSF52402">
    <property type="entry name" value="Adenine nucleotide alpha hydrolases-like"/>
    <property type="match status" value="1"/>
</dbReference>
<evidence type="ECO:0000256" key="1">
    <source>
        <dbReference type="ARBA" id="ARBA00008791"/>
    </source>
</evidence>
<dbReference type="InterPro" id="IPR006016">
    <property type="entry name" value="UspA"/>
</dbReference>
<organism evidence="3 4">
    <name type="scientific">Catenisphaera adipataccumulans</name>
    <dbReference type="NCBI Taxonomy" id="700500"/>
    <lineage>
        <taxon>Bacteria</taxon>
        <taxon>Bacillati</taxon>
        <taxon>Bacillota</taxon>
        <taxon>Erysipelotrichia</taxon>
        <taxon>Erysipelotrichales</taxon>
        <taxon>Erysipelotrichaceae</taxon>
        <taxon>Catenisphaera</taxon>
    </lineage>
</organism>
<dbReference type="EMBL" id="JACHHK010000003">
    <property type="protein sequence ID" value="MBB5183083.1"/>
    <property type="molecule type" value="Genomic_DNA"/>
</dbReference>
<dbReference type="Gene3D" id="3.40.50.620">
    <property type="entry name" value="HUPs"/>
    <property type="match status" value="1"/>
</dbReference>
<proteinExistence type="inferred from homology"/>
<dbReference type="PANTHER" id="PTHR46268:SF6">
    <property type="entry name" value="UNIVERSAL STRESS PROTEIN UP12"/>
    <property type="match status" value="1"/>
</dbReference>
<feature type="domain" description="UspA" evidence="2">
    <location>
        <begin position="1"/>
        <end position="133"/>
    </location>
</feature>